<dbReference type="InterPro" id="IPR036873">
    <property type="entry name" value="Rhodanese-like_dom_sf"/>
</dbReference>
<feature type="region of interest" description="Disordered" evidence="1">
    <location>
        <begin position="1"/>
        <end position="21"/>
    </location>
</feature>
<protein>
    <recommendedName>
        <fullName evidence="4">Rhodanese-like domain-containing protein</fullName>
    </recommendedName>
</protein>
<organism evidence="2 3">
    <name type="scientific">Litorihabitans aurantiacus</name>
    <dbReference type="NCBI Taxonomy" id="1930061"/>
    <lineage>
        <taxon>Bacteria</taxon>
        <taxon>Bacillati</taxon>
        <taxon>Actinomycetota</taxon>
        <taxon>Actinomycetes</taxon>
        <taxon>Micrococcales</taxon>
        <taxon>Beutenbergiaceae</taxon>
        <taxon>Litorihabitans</taxon>
    </lineage>
</organism>
<dbReference type="AlphaFoldDB" id="A0AA37UJ21"/>
<dbReference type="EMBL" id="BSUM01000001">
    <property type="protein sequence ID" value="GMA30070.1"/>
    <property type="molecule type" value="Genomic_DNA"/>
</dbReference>
<evidence type="ECO:0000256" key="1">
    <source>
        <dbReference type="SAM" id="MobiDB-lite"/>
    </source>
</evidence>
<keyword evidence="3" id="KW-1185">Reference proteome</keyword>
<proteinExistence type="predicted"/>
<name>A0AA37UJ21_9MICO</name>
<reference evidence="2" key="2">
    <citation type="submission" date="2023-02" db="EMBL/GenBank/DDBJ databases">
        <authorList>
            <person name="Sun Q."/>
            <person name="Mori K."/>
        </authorList>
    </citation>
    <scope>NUCLEOTIDE SEQUENCE</scope>
    <source>
        <strain evidence="2">NBRC 112290</strain>
    </source>
</reference>
<dbReference type="Proteomes" id="UP001157161">
    <property type="component" value="Unassembled WGS sequence"/>
</dbReference>
<evidence type="ECO:0008006" key="4">
    <source>
        <dbReference type="Google" id="ProtNLM"/>
    </source>
</evidence>
<comment type="caution">
    <text evidence="2">The sequence shown here is derived from an EMBL/GenBank/DDBJ whole genome shotgun (WGS) entry which is preliminary data.</text>
</comment>
<dbReference type="Gene3D" id="3.40.250.10">
    <property type="entry name" value="Rhodanese-like domain"/>
    <property type="match status" value="1"/>
</dbReference>
<reference evidence="2" key="1">
    <citation type="journal article" date="2014" name="Int. J. Syst. Evol. Microbiol.">
        <title>Complete genome sequence of Corynebacterium casei LMG S-19264T (=DSM 44701T), isolated from a smear-ripened cheese.</title>
        <authorList>
            <consortium name="US DOE Joint Genome Institute (JGI-PGF)"/>
            <person name="Walter F."/>
            <person name="Albersmeier A."/>
            <person name="Kalinowski J."/>
            <person name="Ruckert C."/>
        </authorList>
    </citation>
    <scope>NUCLEOTIDE SEQUENCE</scope>
    <source>
        <strain evidence="2">NBRC 112290</strain>
    </source>
</reference>
<accession>A0AA37UJ21</accession>
<gene>
    <name evidence="2" type="ORF">GCM10025875_00620</name>
</gene>
<evidence type="ECO:0000313" key="2">
    <source>
        <dbReference type="EMBL" id="GMA30070.1"/>
    </source>
</evidence>
<sequence>MTDSASSDCRHDGGTHGYAGDLTPAEAWEALEQDGEAVLVDVRTPRSGSTPGCRT</sequence>
<dbReference type="RefSeq" id="WP_348525414.1">
    <property type="nucleotide sequence ID" value="NZ_BSUM01000001.1"/>
</dbReference>
<evidence type="ECO:0000313" key="3">
    <source>
        <dbReference type="Proteomes" id="UP001157161"/>
    </source>
</evidence>